<name>A0A9P0F4K9_BEMTA</name>
<evidence type="ECO:0000313" key="2">
    <source>
        <dbReference type="EMBL" id="CAH0387851.1"/>
    </source>
</evidence>
<proteinExistence type="predicted"/>
<organism evidence="2 3">
    <name type="scientific">Bemisia tabaci</name>
    <name type="common">Sweetpotato whitefly</name>
    <name type="synonym">Aleurodes tabaci</name>
    <dbReference type="NCBI Taxonomy" id="7038"/>
    <lineage>
        <taxon>Eukaryota</taxon>
        <taxon>Metazoa</taxon>
        <taxon>Ecdysozoa</taxon>
        <taxon>Arthropoda</taxon>
        <taxon>Hexapoda</taxon>
        <taxon>Insecta</taxon>
        <taxon>Pterygota</taxon>
        <taxon>Neoptera</taxon>
        <taxon>Paraneoptera</taxon>
        <taxon>Hemiptera</taxon>
        <taxon>Sternorrhyncha</taxon>
        <taxon>Aleyrodoidea</taxon>
        <taxon>Aleyrodidae</taxon>
        <taxon>Aleyrodinae</taxon>
        <taxon>Bemisia</taxon>
    </lineage>
</organism>
<keyword evidence="1" id="KW-0812">Transmembrane</keyword>
<evidence type="ECO:0000256" key="1">
    <source>
        <dbReference type="SAM" id="Phobius"/>
    </source>
</evidence>
<dbReference type="EMBL" id="OU963865">
    <property type="protein sequence ID" value="CAH0387851.1"/>
    <property type="molecule type" value="Genomic_DNA"/>
</dbReference>
<accession>A0A9P0F4K9</accession>
<feature type="transmembrane region" description="Helical" evidence="1">
    <location>
        <begin position="20"/>
        <end position="39"/>
    </location>
</feature>
<gene>
    <name evidence="2" type="ORF">BEMITA_LOCUS6816</name>
</gene>
<reference evidence="2" key="1">
    <citation type="submission" date="2021-12" db="EMBL/GenBank/DDBJ databases">
        <authorList>
            <person name="King R."/>
        </authorList>
    </citation>
    <scope>NUCLEOTIDE SEQUENCE</scope>
</reference>
<evidence type="ECO:0000313" key="3">
    <source>
        <dbReference type="Proteomes" id="UP001152759"/>
    </source>
</evidence>
<keyword evidence="1" id="KW-1133">Transmembrane helix</keyword>
<sequence>MSVSVEIPTRRRDDGGTERLSVILVLMLLVLTLHLALFVTDSSAGGVLENPGYIVHDQVRGYYALQIDGGRIVYAWRNKHFGGKAKIILESLDTYNGHWSDKNFRSYKPKDEKPKTKTTRTWWGKKITKVTVKRIGKVGVDKAIEWATSQKELYYSSSRCHSLHYVDYFVYGTTFGAWYTPWYLPACKECPVHERLYPEKRSP</sequence>
<protein>
    <submittedName>
        <fullName evidence="2">Uncharacterized protein</fullName>
    </submittedName>
</protein>
<dbReference type="Proteomes" id="UP001152759">
    <property type="component" value="Chromosome 4"/>
</dbReference>
<keyword evidence="3" id="KW-1185">Reference proteome</keyword>
<keyword evidence="1" id="KW-0472">Membrane</keyword>
<dbReference type="AlphaFoldDB" id="A0A9P0F4K9"/>